<evidence type="ECO:0000313" key="2">
    <source>
        <dbReference type="EMBL" id="AOF43526.1"/>
    </source>
</evidence>
<proteinExistence type="predicted"/>
<keyword evidence="2" id="KW-0614">Plasmid</keyword>
<dbReference type="RefSeq" id="WP_172687984.1">
    <property type="nucleotide sequence ID" value="NZ_KU896918.1"/>
</dbReference>
<sequence length="121" mass="14326">MQDTPETAEFAKRAEEASQRARKMKTELRKKRRADKLKLQQQLGAELMKETNIVSAQQLKQYLQDNLNYEAEAENQQDYQQALIELNTFANQLTWDEERGYWRVANLRTLTDWLAGFRTNN</sequence>
<dbReference type="EMBL" id="KU896918">
    <property type="protein sequence ID" value="AOF43526.1"/>
    <property type="molecule type" value="Genomic_DNA"/>
</dbReference>
<organism evidence="2">
    <name type="scientific">Lactiplantibacillus plantarum</name>
    <name type="common">Lactobacillus plantarum</name>
    <dbReference type="NCBI Taxonomy" id="1590"/>
    <lineage>
        <taxon>Bacteria</taxon>
        <taxon>Bacillati</taxon>
        <taxon>Bacillota</taxon>
        <taxon>Bacilli</taxon>
        <taxon>Lactobacillales</taxon>
        <taxon>Lactobacillaceae</taxon>
        <taxon>Lactiplantibacillus</taxon>
    </lineage>
</organism>
<protein>
    <submittedName>
        <fullName evidence="2">Uncharacterized protein</fullName>
    </submittedName>
</protein>
<reference evidence="2" key="1">
    <citation type="journal article" date="2010" name="Int. J. Food Microbiol.">
        <title>Isolation and characterization of plantaricin ASM1: a new bacteriocin produced by Lactobacillus plantarum A-1.</title>
        <authorList>
            <person name="Hata T."/>
            <person name="Tanaka R."/>
            <person name="Ohmomo S."/>
        </authorList>
    </citation>
    <scope>NUCLEOTIDE SEQUENCE</scope>
    <source>
        <strain evidence="2">A-1</strain>
        <plasmid evidence="2">pA1_ASM1</plasmid>
    </source>
</reference>
<geneLocation type="plasmid" evidence="2">
    <name>pA1_ASM1</name>
</geneLocation>
<reference evidence="2" key="2">
    <citation type="journal article" date="2016" name="FEBS Lett.">
        <title>Bacteriocin ASM1 is an O/S-diglycosylated, plasmid-encoded orthologue of glycocin F.</title>
        <authorList>
            <person name="Man P."/>
            <person name="Main P."/>
            <person name="Hata T."/>
            <person name="Loo T.S."/>
            <person name="Havlicek V."/>
            <person name="Patchett M.L."/>
            <person name="Norris G.E."/>
        </authorList>
    </citation>
    <scope>NUCLEOTIDE SEQUENCE</scope>
    <source>
        <strain evidence="2">A-1</strain>
        <plasmid evidence="2">pA1_ASM1</plasmid>
    </source>
</reference>
<name>A0A1B3IR22_LACPN</name>
<feature type="region of interest" description="Disordered" evidence="1">
    <location>
        <begin position="1"/>
        <end position="33"/>
    </location>
</feature>
<dbReference type="AlphaFoldDB" id="A0A1B3IR22"/>
<accession>A0A1B3IR22</accession>
<feature type="compositionally biased region" description="Basic and acidic residues" evidence="1">
    <location>
        <begin position="9"/>
        <end position="27"/>
    </location>
</feature>
<evidence type="ECO:0000256" key="1">
    <source>
        <dbReference type="SAM" id="MobiDB-lite"/>
    </source>
</evidence>